<dbReference type="PANTHER" id="PTHR35866">
    <property type="entry name" value="PUTATIVE-RELATED"/>
    <property type="match status" value="1"/>
</dbReference>
<sequence>MKVDFRGTFQCQQCGACCQTSGWVYITACEGQRVAHFLKIDPVLFFRNFTIREDGWLLLSSPEFKPHCFLQDGVHCTIYPARPRTCRVYPMIFSDVEEYQAALTICPELRRLVKTNPEAQE</sequence>
<protein>
    <submittedName>
        <fullName evidence="1">YkgJ family cysteine cluster protein</fullName>
    </submittedName>
</protein>
<dbReference type="Pfam" id="PF03692">
    <property type="entry name" value="CxxCxxCC"/>
    <property type="match status" value="1"/>
</dbReference>
<comment type="caution">
    <text evidence="1">The sequence shown here is derived from an EMBL/GenBank/DDBJ whole genome shotgun (WGS) entry which is preliminary data.</text>
</comment>
<dbReference type="InterPro" id="IPR005358">
    <property type="entry name" value="Puta_zinc/iron-chelating_dom"/>
</dbReference>
<dbReference type="PANTHER" id="PTHR35866:SF1">
    <property type="entry name" value="YKGJ FAMILY CYSTEINE CLUSTER PROTEIN"/>
    <property type="match status" value="1"/>
</dbReference>
<evidence type="ECO:0000313" key="1">
    <source>
        <dbReference type="EMBL" id="MFC1848829.1"/>
    </source>
</evidence>
<name>A0ABV6YRK1_UNCC1</name>
<keyword evidence="2" id="KW-1185">Reference proteome</keyword>
<organism evidence="1 2">
    <name type="scientific">candidate division CSSED10-310 bacterium</name>
    <dbReference type="NCBI Taxonomy" id="2855610"/>
    <lineage>
        <taxon>Bacteria</taxon>
        <taxon>Bacteria division CSSED10-310</taxon>
    </lineage>
</organism>
<accession>A0ABV6YRK1</accession>
<dbReference type="EMBL" id="JBHPBY010000008">
    <property type="protein sequence ID" value="MFC1848829.1"/>
    <property type="molecule type" value="Genomic_DNA"/>
</dbReference>
<dbReference type="Proteomes" id="UP001594351">
    <property type="component" value="Unassembled WGS sequence"/>
</dbReference>
<reference evidence="1 2" key="1">
    <citation type="submission" date="2024-09" db="EMBL/GenBank/DDBJ databases">
        <title>Laminarin stimulates single cell rates of sulfate reduction while oxygen inhibits transcriptomic activity in coastal marine sediment.</title>
        <authorList>
            <person name="Lindsay M."/>
            <person name="Orcutt B."/>
            <person name="Emerson D."/>
            <person name="Stepanauskas R."/>
            <person name="D'Angelo T."/>
        </authorList>
    </citation>
    <scope>NUCLEOTIDE SEQUENCE [LARGE SCALE GENOMIC DNA]</scope>
    <source>
        <strain evidence="1">SAG AM-311-K15</strain>
    </source>
</reference>
<evidence type="ECO:0000313" key="2">
    <source>
        <dbReference type="Proteomes" id="UP001594351"/>
    </source>
</evidence>
<proteinExistence type="predicted"/>
<gene>
    <name evidence="1" type="ORF">ACFL27_01360</name>
</gene>